<keyword evidence="5" id="KW-1185">Reference proteome</keyword>
<dbReference type="InterPro" id="IPR005814">
    <property type="entry name" value="Aminotrans_3"/>
</dbReference>
<dbReference type="GO" id="GO:0030170">
    <property type="term" value="F:pyridoxal phosphate binding"/>
    <property type="evidence" value="ECO:0007669"/>
    <property type="project" value="InterPro"/>
</dbReference>
<reference evidence="4 5" key="1">
    <citation type="submission" date="2024-02" db="EMBL/GenBank/DDBJ databases">
        <title>STSV induces naive adaptation in Sulfolobus.</title>
        <authorList>
            <person name="Xiang X."/>
            <person name="Song M."/>
        </authorList>
    </citation>
    <scope>NUCLEOTIDE SEQUENCE [LARGE SCALE GENOMIC DNA]</scope>
    <source>
        <strain evidence="4 5">RT2</strain>
    </source>
</reference>
<keyword evidence="4" id="KW-0032">Aminotransferase</keyword>
<dbReference type="GeneID" id="89336418"/>
<organism evidence="4 5">
    <name type="scientific">Sulfolobus tengchongensis</name>
    <dbReference type="NCBI Taxonomy" id="207809"/>
    <lineage>
        <taxon>Archaea</taxon>
        <taxon>Thermoproteota</taxon>
        <taxon>Thermoprotei</taxon>
        <taxon>Sulfolobales</taxon>
        <taxon>Sulfolobaceae</taxon>
        <taxon>Sulfolobus</taxon>
    </lineage>
</organism>
<dbReference type="InterPro" id="IPR015422">
    <property type="entry name" value="PyrdxlP-dep_Trfase_small"/>
</dbReference>
<dbReference type="GO" id="GO:0005829">
    <property type="term" value="C:cytosol"/>
    <property type="evidence" value="ECO:0007669"/>
    <property type="project" value="TreeGrafter"/>
</dbReference>
<dbReference type="SUPFAM" id="SSF53383">
    <property type="entry name" value="PLP-dependent transferases"/>
    <property type="match status" value="1"/>
</dbReference>
<dbReference type="PIRSF" id="PIRSF000521">
    <property type="entry name" value="Transaminase_4ab_Lys_Orn"/>
    <property type="match status" value="1"/>
</dbReference>
<dbReference type="CDD" id="cd00610">
    <property type="entry name" value="OAT_like"/>
    <property type="match status" value="1"/>
</dbReference>
<comment type="similarity">
    <text evidence="1 3">Belongs to the class-III pyridoxal-phosphate-dependent aminotransferase family.</text>
</comment>
<dbReference type="Gene3D" id="3.90.1150.10">
    <property type="entry name" value="Aspartate Aminotransferase, domain 1"/>
    <property type="match status" value="1"/>
</dbReference>
<dbReference type="InterPro" id="IPR015421">
    <property type="entry name" value="PyrdxlP-dep_Trfase_major"/>
</dbReference>
<evidence type="ECO:0000256" key="3">
    <source>
        <dbReference type="RuleBase" id="RU003560"/>
    </source>
</evidence>
<accession>A0AAX4L3Q1</accession>
<dbReference type="Pfam" id="PF00202">
    <property type="entry name" value="Aminotran_3"/>
    <property type="match status" value="1"/>
</dbReference>
<name>A0AAX4L3Q1_9CREN</name>
<sequence length="445" mass="50492">MKEESSDDKEIIKEYTFKTWSKQKGWDPIIVTYAKGVYFYDKNGKKYLDFSSQFVNVNLGYGNEKVISSIKEQLDKLQYINPSFGADVRARASRSLLKVMPKGITKFFFSTSGTEANEAAIKITRLYKKPNYKILARYRSYHGSTESSISLTGDYRRWFVEPHTMPGVVRIPEPYCFRCPLKLKYPDCGIACANYVDYVIKQEKHVAGIIIEPITGTNGVIVPPKEYMPLIRKIAKENDILFIADEVMTGWGRVGEWFAVNLWNIEPDILTTAKGASASYVPIGITGFKKEIGEYFEENVFAHGHTFEAHPVSLAAIPAVIEEYERLNILSHVRIMGDYLGKRLMELKERHKSVGDVRGVGLFWAMELVKDNNNTPFGGYEDKYDGKITLVDTLAKKLMEKGVYVYNGPSWFIIAPPLVINKEEIDQGVNALDEILNEADKEFAG</sequence>
<dbReference type="RefSeq" id="WP_338604507.1">
    <property type="nucleotide sequence ID" value="NZ_CP146016.1"/>
</dbReference>
<dbReference type="PANTHER" id="PTHR43094">
    <property type="entry name" value="AMINOTRANSFERASE"/>
    <property type="match status" value="1"/>
</dbReference>
<gene>
    <name evidence="4" type="ORF">V6M85_06580</name>
</gene>
<dbReference type="GO" id="GO:0008483">
    <property type="term" value="F:transaminase activity"/>
    <property type="evidence" value="ECO:0007669"/>
    <property type="project" value="UniProtKB-KW"/>
</dbReference>
<proteinExistence type="inferred from homology"/>
<keyword evidence="2 3" id="KW-0663">Pyridoxal phosphate</keyword>
<dbReference type="EMBL" id="CP146016">
    <property type="protein sequence ID" value="WWQ61730.1"/>
    <property type="molecule type" value="Genomic_DNA"/>
</dbReference>
<dbReference type="AlphaFoldDB" id="A0AAX4L3Q1"/>
<evidence type="ECO:0000256" key="2">
    <source>
        <dbReference type="ARBA" id="ARBA00022898"/>
    </source>
</evidence>
<dbReference type="PANTHER" id="PTHR43094:SF1">
    <property type="entry name" value="AMINOTRANSFERASE CLASS-III"/>
    <property type="match status" value="1"/>
</dbReference>
<evidence type="ECO:0000313" key="5">
    <source>
        <dbReference type="Proteomes" id="UP001432202"/>
    </source>
</evidence>
<evidence type="ECO:0000313" key="4">
    <source>
        <dbReference type="EMBL" id="WWQ61730.1"/>
    </source>
</evidence>
<dbReference type="Proteomes" id="UP001432202">
    <property type="component" value="Chromosome"/>
</dbReference>
<dbReference type="InterPro" id="IPR015424">
    <property type="entry name" value="PyrdxlP-dep_Trfase"/>
</dbReference>
<protein>
    <submittedName>
        <fullName evidence="4">Aspartate aminotransferase family protein</fullName>
    </submittedName>
</protein>
<evidence type="ECO:0000256" key="1">
    <source>
        <dbReference type="ARBA" id="ARBA00008954"/>
    </source>
</evidence>
<keyword evidence="4" id="KW-0808">Transferase</keyword>
<dbReference type="Gene3D" id="3.40.640.10">
    <property type="entry name" value="Type I PLP-dependent aspartate aminotransferase-like (Major domain)"/>
    <property type="match status" value="1"/>
</dbReference>